<proteinExistence type="predicted"/>
<dbReference type="EMBL" id="CADEPM010000001">
    <property type="protein sequence ID" value="CAB3399109.1"/>
    <property type="molecule type" value="Genomic_DNA"/>
</dbReference>
<gene>
    <name evidence="2" type="ORF">CBOVIS_LOCUS2289</name>
</gene>
<reference evidence="2 3" key="1">
    <citation type="submission" date="2020-04" db="EMBL/GenBank/DDBJ databases">
        <authorList>
            <person name="Laetsch R D."/>
            <person name="Stevens L."/>
            <person name="Kumar S."/>
            <person name="Blaxter L. M."/>
        </authorList>
    </citation>
    <scope>NUCLEOTIDE SEQUENCE [LARGE SCALE GENOMIC DNA]</scope>
</reference>
<feature type="region of interest" description="Disordered" evidence="1">
    <location>
        <begin position="1"/>
        <end position="30"/>
    </location>
</feature>
<evidence type="ECO:0000313" key="2">
    <source>
        <dbReference type="EMBL" id="CAB3399109.1"/>
    </source>
</evidence>
<keyword evidence="3" id="KW-1185">Reference proteome</keyword>
<organism evidence="2 3">
    <name type="scientific">Caenorhabditis bovis</name>
    <dbReference type="NCBI Taxonomy" id="2654633"/>
    <lineage>
        <taxon>Eukaryota</taxon>
        <taxon>Metazoa</taxon>
        <taxon>Ecdysozoa</taxon>
        <taxon>Nematoda</taxon>
        <taxon>Chromadorea</taxon>
        <taxon>Rhabditida</taxon>
        <taxon>Rhabditina</taxon>
        <taxon>Rhabditomorpha</taxon>
        <taxon>Rhabditoidea</taxon>
        <taxon>Rhabditidae</taxon>
        <taxon>Peloderinae</taxon>
        <taxon>Caenorhabditis</taxon>
    </lineage>
</organism>
<name>A0A8S1ECQ3_9PELO</name>
<sequence length="103" mass="11800">MSSILGDYDPPIQKKPKNDERNPSTSPQSLLCNQILPPNIFKSFMLTNSNHLKARVERVIMSMKQLARKHKHGQQLLEDANDVVQAYIDNVKQRRKGLDETNS</sequence>
<evidence type="ECO:0000313" key="3">
    <source>
        <dbReference type="Proteomes" id="UP000494206"/>
    </source>
</evidence>
<evidence type="ECO:0000256" key="1">
    <source>
        <dbReference type="SAM" id="MobiDB-lite"/>
    </source>
</evidence>
<protein>
    <submittedName>
        <fullName evidence="2">Uncharacterized protein</fullName>
    </submittedName>
</protein>
<comment type="caution">
    <text evidence="2">The sequence shown here is derived from an EMBL/GenBank/DDBJ whole genome shotgun (WGS) entry which is preliminary data.</text>
</comment>
<dbReference type="AlphaFoldDB" id="A0A8S1ECQ3"/>
<dbReference type="Proteomes" id="UP000494206">
    <property type="component" value="Unassembled WGS sequence"/>
</dbReference>
<accession>A0A8S1ECQ3</accession>